<evidence type="ECO:0000313" key="3">
    <source>
        <dbReference type="Proteomes" id="UP000034182"/>
    </source>
</evidence>
<feature type="chain" id="PRO_5002544852" evidence="1">
    <location>
        <begin position="17"/>
        <end position="70"/>
    </location>
</feature>
<reference evidence="2 3" key="2">
    <citation type="submission" date="2015-05" db="EMBL/GenBank/DDBJ databases">
        <title>Distinctive expansion of gene families associated with plant cell wall degradation and secondary metabolism in the genomes of grapevine trunk pathogens.</title>
        <authorList>
            <person name="Lawrence D.P."/>
            <person name="Travadon R."/>
            <person name="Rolshausen P.E."/>
            <person name="Baumgartner K."/>
        </authorList>
    </citation>
    <scope>NUCLEOTIDE SEQUENCE [LARGE SCALE GENOMIC DNA]</scope>
    <source>
        <strain evidence="2">DS831</strain>
    </source>
</reference>
<keyword evidence="1" id="KW-0732">Signal</keyword>
<proteinExistence type="predicted"/>
<organism evidence="2 3">
    <name type="scientific">Diplodia seriata</name>
    <dbReference type="NCBI Taxonomy" id="420778"/>
    <lineage>
        <taxon>Eukaryota</taxon>
        <taxon>Fungi</taxon>
        <taxon>Dikarya</taxon>
        <taxon>Ascomycota</taxon>
        <taxon>Pezizomycotina</taxon>
        <taxon>Dothideomycetes</taxon>
        <taxon>Dothideomycetes incertae sedis</taxon>
        <taxon>Botryosphaeriales</taxon>
        <taxon>Botryosphaeriaceae</taxon>
        <taxon>Diplodia</taxon>
    </lineage>
</organism>
<sequence>MRLPAYLLSFSGVSLAAVSVVDPSAYADLAADAADNAIKAVYDIEPILYQTNDIVGPYLGGQQTNIIAKL</sequence>
<evidence type="ECO:0000256" key="1">
    <source>
        <dbReference type="SAM" id="SignalP"/>
    </source>
</evidence>
<feature type="signal peptide" evidence="1">
    <location>
        <begin position="1"/>
        <end position="16"/>
    </location>
</feature>
<accession>A0A0G2GY10</accession>
<name>A0A0G2GY10_9PEZI</name>
<dbReference type="AlphaFoldDB" id="A0A0G2GY10"/>
<comment type="caution">
    <text evidence="2">The sequence shown here is derived from an EMBL/GenBank/DDBJ whole genome shotgun (WGS) entry which is preliminary data.</text>
</comment>
<reference evidence="2 3" key="1">
    <citation type="submission" date="2015-03" db="EMBL/GenBank/DDBJ databases">
        <authorList>
            <person name="Morales-Cruz A."/>
            <person name="Amrine K.C."/>
            <person name="Cantu D."/>
        </authorList>
    </citation>
    <scope>NUCLEOTIDE SEQUENCE [LARGE SCALE GENOMIC DNA]</scope>
    <source>
        <strain evidence="2">DS831</strain>
    </source>
</reference>
<dbReference type="Proteomes" id="UP000034182">
    <property type="component" value="Unassembled WGS sequence"/>
</dbReference>
<protein>
    <submittedName>
        <fullName evidence="2">Uncharacterized protein</fullName>
    </submittedName>
</protein>
<evidence type="ECO:0000313" key="2">
    <source>
        <dbReference type="EMBL" id="KKY28058.1"/>
    </source>
</evidence>
<dbReference type="EMBL" id="LAQI01000014">
    <property type="protein sequence ID" value="KKY28058.1"/>
    <property type="molecule type" value="Genomic_DNA"/>
</dbReference>
<gene>
    <name evidence="2" type="ORF">UCDDS831_g00581</name>
</gene>